<dbReference type="EMBL" id="BK016052">
    <property type="protein sequence ID" value="DAF91384.1"/>
    <property type="molecule type" value="Genomic_DNA"/>
</dbReference>
<feature type="transmembrane region" description="Helical" evidence="1">
    <location>
        <begin position="86"/>
        <end position="104"/>
    </location>
</feature>
<reference evidence="2" key="1">
    <citation type="journal article" date="2021" name="Proc. Natl. Acad. Sci. U.S.A.">
        <title>A Catalog of Tens of Thousands of Viruses from Human Metagenomes Reveals Hidden Associations with Chronic Diseases.</title>
        <authorList>
            <person name="Tisza M.J."/>
            <person name="Buck C.B."/>
        </authorList>
    </citation>
    <scope>NUCLEOTIDE SEQUENCE</scope>
    <source>
        <strain evidence="2">CtZYN8</strain>
    </source>
</reference>
<proteinExistence type="predicted"/>
<evidence type="ECO:0000256" key="1">
    <source>
        <dbReference type="SAM" id="Phobius"/>
    </source>
</evidence>
<evidence type="ECO:0000313" key="2">
    <source>
        <dbReference type="EMBL" id="DAF91384.1"/>
    </source>
</evidence>
<keyword evidence="1" id="KW-0472">Membrane</keyword>
<name>A0A8S5UA89_9CAUD</name>
<feature type="transmembrane region" description="Helical" evidence="1">
    <location>
        <begin position="124"/>
        <end position="147"/>
    </location>
</feature>
<protein>
    <submittedName>
        <fullName evidence="2">Uncharacterized protein</fullName>
    </submittedName>
</protein>
<keyword evidence="1" id="KW-1133">Transmembrane helix</keyword>
<sequence>MFKECDGSKARDREFRVVRNGEHPAAALGIDGLDGQLHGLNLHFRGVKWLVRCKSGYMPQPRPHLRRLPRFRQSHQRGHDGGQSRGLVSGNIILCVAISAGISLRILVNGRQGEVPPLSRLGELYLYFCVVHIILLVVRVPCTALPLHW</sequence>
<keyword evidence="1" id="KW-0812">Transmembrane</keyword>
<organism evidence="2">
    <name type="scientific">Myoviridae sp. ctZYN8</name>
    <dbReference type="NCBI Taxonomy" id="2825128"/>
    <lineage>
        <taxon>Viruses</taxon>
        <taxon>Duplodnaviria</taxon>
        <taxon>Heunggongvirae</taxon>
        <taxon>Uroviricota</taxon>
        <taxon>Caudoviricetes</taxon>
    </lineage>
</organism>
<accession>A0A8S5UA89</accession>